<dbReference type="InterPro" id="IPR005467">
    <property type="entry name" value="His_kinase_dom"/>
</dbReference>
<organism evidence="8 9">
    <name type="scientific">Paracoccus onchidii</name>
    <dbReference type="NCBI Taxonomy" id="3017813"/>
    <lineage>
        <taxon>Bacteria</taxon>
        <taxon>Pseudomonadati</taxon>
        <taxon>Pseudomonadota</taxon>
        <taxon>Alphaproteobacteria</taxon>
        <taxon>Rhodobacterales</taxon>
        <taxon>Paracoccaceae</taxon>
        <taxon>Paracoccus</taxon>
    </lineage>
</organism>
<evidence type="ECO:0000256" key="2">
    <source>
        <dbReference type="ARBA" id="ARBA00012438"/>
    </source>
</evidence>
<dbReference type="CDD" id="cd00082">
    <property type="entry name" value="HisKA"/>
    <property type="match status" value="1"/>
</dbReference>
<feature type="domain" description="Histidine kinase" evidence="7">
    <location>
        <begin position="202"/>
        <end position="412"/>
    </location>
</feature>
<comment type="catalytic activity">
    <reaction evidence="1">
        <text>ATP + protein L-histidine = ADP + protein N-phospho-L-histidine.</text>
        <dbReference type="EC" id="2.7.13.3"/>
    </reaction>
</comment>
<dbReference type="InterPro" id="IPR050736">
    <property type="entry name" value="Sensor_HK_Regulatory"/>
</dbReference>
<dbReference type="SMART" id="SM00388">
    <property type="entry name" value="HisKA"/>
    <property type="match status" value="1"/>
</dbReference>
<evidence type="ECO:0000256" key="6">
    <source>
        <dbReference type="ARBA" id="ARBA00023012"/>
    </source>
</evidence>
<dbReference type="InterPro" id="IPR036890">
    <property type="entry name" value="HATPase_C_sf"/>
</dbReference>
<keyword evidence="4" id="KW-0808">Transferase</keyword>
<dbReference type="Pfam" id="PF00512">
    <property type="entry name" value="HisKA"/>
    <property type="match status" value="1"/>
</dbReference>
<dbReference type="PRINTS" id="PR00344">
    <property type="entry name" value="BCTRLSENSOR"/>
</dbReference>
<dbReference type="InterPro" id="IPR003018">
    <property type="entry name" value="GAF"/>
</dbReference>
<dbReference type="InterPro" id="IPR029016">
    <property type="entry name" value="GAF-like_dom_sf"/>
</dbReference>
<sequence>MTDLPDDLCGSELDSHETAGLALDGAFRRDVEAVLSNPSAMTMLETVCMATGLRFAAIARVTADRWVTCCAVDRLAFGLRPGDELRIDTTLCQDVEQSHQEIVIDDVLSDPAYCNHQVPRDYGFRSYLSFPVYRKDGEFFGTLCALDPEPNRLSDPRVLDMIRLFARIVGETIDARDQLNQACDGLIEERHKAEAQEQFIAILAHDLRNPLSAVDAGLRMIGRCQIDDQARQILSLIEGSTLRMRGLIDNLMDHARNRLGGGIVLSRSRVGDLAEVFDHIIAEFRTVSPDQPIEAEFSLPQNIDCDQARVAQLLSNLLGNAIKHGTPGQPVMVRAYIDDDRFNLSVTNRGAAISPDEMPMLFQPFRKSHSNPNKDGLGLGLHIASEIARAHGGRMDVHSDDNATEFRFHMPL</sequence>
<dbReference type="InterPro" id="IPR036097">
    <property type="entry name" value="HisK_dim/P_sf"/>
</dbReference>
<dbReference type="PANTHER" id="PTHR43711">
    <property type="entry name" value="TWO-COMPONENT HISTIDINE KINASE"/>
    <property type="match status" value="1"/>
</dbReference>
<evidence type="ECO:0000259" key="7">
    <source>
        <dbReference type="PROSITE" id="PS50109"/>
    </source>
</evidence>
<name>A0ABT4ZG14_9RHOB</name>
<dbReference type="Proteomes" id="UP001165641">
    <property type="component" value="Unassembled WGS sequence"/>
</dbReference>
<dbReference type="Gene3D" id="3.30.450.40">
    <property type="match status" value="1"/>
</dbReference>
<dbReference type="Pfam" id="PF02518">
    <property type="entry name" value="HATPase_c"/>
    <property type="match status" value="1"/>
</dbReference>
<dbReference type="CDD" id="cd00075">
    <property type="entry name" value="HATPase"/>
    <property type="match status" value="1"/>
</dbReference>
<keyword evidence="3" id="KW-0597">Phosphoprotein</keyword>
<keyword evidence="6" id="KW-0902">Two-component regulatory system</keyword>
<dbReference type="Pfam" id="PF01590">
    <property type="entry name" value="GAF"/>
    <property type="match status" value="1"/>
</dbReference>
<dbReference type="InterPro" id="IPR003594">
    <property type="entry name" value="HATPase_dom"/>
</dbReference>
<dbReference type="PANTHER" id="PTHR43711:SF1">
    <property type="entry name" value="HISTIDINE KINASE 1"/>
    <property type="match status" value="1"/>
</dbReference>
<evidence type="ECO:0000313" key="9">
    <source>
        <dbReference type="Proteomes" id="UP001165641"/>
    </source>
</evidence>
<dbReference type="SUPFAM" id="SSF47384">
    <property type="entry name" value="Homodimeric domain of signal transducing histidine kinase"/>
    <property type="match status" value="1"/>
</dbReference>
<evidence type="ECO:0000256" key="5">
    <source>
        <dbReference type="ARBA" id="ARBA00022777"/>
    </source>
</evidence>
<protein>
    <recommendedName>
        <fullName evidence="2">histidine kinase</fullName>
        <ecNumber evidence="2">2.7.13.3</ecNumber>
    </recommendedName>
</protein>
<dbReference type="InterPro" id="IPR003661">
    <property type="entry name" value="HisK_dim/P_dom"/>
</dbReference>
<evidence type="ECO:0000256" key="3">
    <source>
        <dbReference type="ARBA" id="ARBA00022553"/>
    </source>
</evidence>
<evidence type="ECO:0000256" key="4">
    <source>
        <dbReference type="ARBA" id="ARBA00022679"/>
    </source>
</evidence>
<reference evidence="8" key="1">
    <citation type="submission" date="2022-12" db="EMBL/GenBank/DDBJ databases">
        <title>Paracoccus onchidii sp. nov., isolated from a marine invertebrate from the South China Sea.</title>
        <authorList>
            <person name="Xu S."/>
            <person name="Liu Z."/>
            <person name="Xu Y."/>
        </authorList>
    </citation>
    <scope>NUCLEOTIDE SEQUENCE</scope>
    <source>
        <strain evidence="8">Z330</strain>
    </source>
</reference>
<dbReference type="SMART" id="SM00065">
    <property type="entry name" value="GAF"/>
    <property type="match status" value="1"/>
</dbReference>
<evidence type="ECO:0000313" key="8">
    <source>
        <dbReference type="EMBL" id="MDB6178297.1"/>
    </source>
</evidence>
<dbReference type="EMBL" id="JAQBIE010000014">
    <property type="protein sequence ID" value="MDB6178297.1"/>
    <property type="molecule type" value="Genomic_DNA"/>
</dbReference>
<dbReference type="SUPFAM" id="SSF55781">
    <property type="entry name" value="GAF domain-like"/>
    <property type="match status" value="1"/>
</dbReference>
<dbReference type="PROSITE" id="PS50109">
    <property type="entry name" value="HIS_KIN"/>
    <property type="match status" value="1"/>
</dbReference>
<accession>A0ABT4ZG14</accession>
<proteinExistence type="predicted"/>
<dbReference type="Gene3D" id="3.30.565.10">
    <property type="entry name" value="Histidine kinase-like ATPase, C-terminal domain"/>
    <property type="match status" value="1"/>
</dbReference>
<gene>
    <name evidence="8" type="ORF">PAF17_12400</name>
</gene>
<dbReference type="EC" id="2.7.13.3" evidence="2"/>
<dbReference type="SUPFAM" id="SSF55874">
    <property type="entry name" value="ATPase domain of HSP90 chaperone/DNA topoisomerase II/histidine kinase"/>
    <property type="match status" value="1"/>
</dbReference>
<dbReference type="InterPro" id="IPR004358">
    <property type="entry name" value="Sig_transdc_His_kin-like_C"/>
</dbReference>
<dbReference type="RefSeq" id="WP_271889419.1">
    <property type="nucleotide sequence ID" value="NZ_JAQBIE010000014.1"/>
</dbReference>
<evidence type="ECO:0000256" key="1">
    <source>
        <dbReference type="ARBA" id="ARBA00000085"/>
    </source>
</evidence>
<dbReference type="Gene3D" id="1.10.287.130">
    <property type="match status" value="1"/>
</dbReference>
<keyword evidence="5 8" id="KW-0418">Kinase</keyword>
<comment type="caution">
    <text evidence="8">The sequence shown here is derived from an EMBL/GenBank/DDBJ whole genome shotgun (WGS) entry which is preliminary data.</text>
</comment>
<dbReference type="SMART" id="SM00387">
    <property type="entry name" value="HATPase_c"/>
    <property type="match status" value="1"/>
</dbReference>
<dbReference type="GO" id="GO:0016301">
    <property type="term" value="F:kinase activity"/>
    <property type="evidence" value="ECO:0007669"/>
    <property type="project" value="UniProtKB-KW"/>
</dbReference>
<keyword evidence="9" id="KW-1185">Reference proteome</keyword>